<dbReference type="Proteomes" id="UP000707138">
    <property type="component" value="Unassembled WGS sequence"/>
</dbReference>
<dbReference type="Gene3D" id="3.30.70.141">
    <property type="entry name" value="Nucleoside diphosphate kinase-like domain"/>
    <property type="match status" value="1"/>
</dbReference>
<proteinExistence type="inferred from homology"/>
<evidence type="ECO:0000313" key="13">
    <source>
        <dbReference type="EMBL" id="MBM6911760.1"/>
    </source>
</evidence>
<dbReference type="SUPFAM" id="SSF54919">
    <property type="entry name" value="Nucleoside diphosphate kinase, NDK"/>
    <property type="match status" value="1"/>
</dbReference>
<feature type="binding site" evidence="8 9">
    <location>
        <position position="91"/>
    </location>
    <ligand>
        <name>ATP</name>
        <dbReference type="ChEBI" id="CHEBI:30616"/>
    </ligand>
</feature>
<keyword evidence="6 8" id="KW-0067">ATP-binding</keyword>
<keyword evidence="8" id="KW-0460">Magnesium</keyword>
<feature type="binding site" evidence="8 9">
    <location>
        <position position="57"/>
    </location>
    <ligand>
        <name>ATP</name>
        <dbReference type="ChEBI" id="CHEBI:30616"/>
    </ligand>
</feature>
<feature type="active site" description="Pros-phosphohistidine intermediate" evidence="8 9">
    <location>
        <position position="115"/>
    </location>
</feature>
<dbReference type="SMART" id="SM00562">
    <property type="entry name" value="NDK"/>
    <property type="match status" value="1"/>
</dbReference>
<evidence type="ECO:0000256" key="2">
    <source>
        <dbReference type="ARBA" id="ARBA00008142"/>
    </source>
</evidence>
<dbReference type="PROSITE" id="PS51374">
    <property type="entry name" value="NDPK_LIKE"/>
    <property type="match status" value="1"/>
</dbReference>
<keyword evidence="8" id="KW-0597">Phosphoprotein</keyword>
<accession>A0ABS2GDG0</accession>
<evidence type="ECO:0000256" key="8">
    <source>
        <dbReference type="HAMAP-Rule" id="MF_00451"/>
    </source>
</evidence>
<comment type="similarity">
    <text evidence="2 8 9 10">Belongs to the NDK family.</text>
</comment>
<keyword evidence="4 8" id="KW-0547">Nucleotide-binding</keyword>
<reference evidence="13 14" key="1">
    <citation type="journal article" date="2021" name="Sci. Rep.">
        <title>The distribution of antibiotic resistance genes in chicken gut microbiota commensals.</title>
        <authorList>
            <person name="Juricova H."/>
            <person name="Matiasovicova J."/>
            <person name="Kubasova T."/>
            <person name="Cejkova D."/>
            <person name="Rychlik I."/>
        </authorList>
    </citation>
    <scope>NUCLEOTIDE SEQUENCE [LARGE SCALE GENOMIC DNA]</scope>
    <source>
        <strain evidence="13 14">An537</strain>
    </source>
</reference>
<feature type="domain" description="Nucleoside diphosphate kinase-like" evidence="12">
    <location>
        <begin position="1"/>
        <end position="136"/>
    </location>
</feature>
<feature type="binding site" evidence="8 9">
    <location>
        <position position="112"/>
    </location>
    <ligand>
        <name>ATP</name>
        <dbReference type="ChEBI" id="CHEBI:30616"/>
    </ligand>
</feature>
<dbReference type="RefSeq" id="WP_205087099.1">
    <property type="nucleotide sequence ID" value="NZ_JACJLA010000001.1"/>
</dbReference>
<evidence type="ECO:0000256" key="6">
    <source>
        <dbReference type="ARBA" id="ARBA00022840"/>
    </source>
</evidence>
<feature type="binding site" evidence="8 9">
    <location>
        <position position="9"/>
    </location>
    <ligand>
        <name>ATP</name>
        <dbReference type="ChEBI" id="CHEBI:30616"/>
    </ligand>
</feature>
<dbReference type="InterPro" id="IPR023005">
    <property type="entry name" value="Nucleoside_diP_kinase_AS"/>
</dbReference>
<evidence type="ECO:0000256" key="9">
    <source>
        <dbReference type="PROSITE-ProRule" id="PRU00706"/>
    </source>
</evidence>
<keyword evidence="14" id="KW-1185">Reference proteome</keyword>
<evidence type="ECO:0000256" key="5">
    <source>
        <dbReference type="ARBA" id="ARBA00022777"/>
    </source>
</evidence>
<dbReference type="PANTHER" id="PTHR11349">
    <property type="entry name" value="NUCLEOSIDE DIPHOSPHATE KINASE"/>
    <property type="match status" value="1"/>
</dbReference>
<dbReference type="CDD" id="cd04413">
    <property type="entry name" value="NDPk_I"/>
    <property type="match status" value="1"/>
</dbReference>
<evidence type="ECO:0000256" key="3">
    <source>
        <dbReference type="ARBA" id="ARBA00022679"/>
    </source>
</evidence>
<evidence type="ECO:0000259" key="12">
    <source>
        <dbReference type="SMART" id="SM00562"/>
    </source>
</evidence>
<dbReference type="GO" id="GO:0004550">
    <property type="term" value="F:nucleoside diphosphate kinase activity"/>
    <property type="evidence" value="ECO:0007669"/>
    <property type="project" value="UniProtKB-EC"/>
</dbReference>
<dbReference type="PROSITE" id="PS00469">
    <property type="entry name" value="NDPK"/>
    <property type="match status" value="1"/>
</dbReference>
<evidence type="ECO:0000256" key="1">
    <source>
        <dbReference type="ARBA" id="ARBA00001946"/>
    </source>
</evidence>
<dbReference type="EMBL" id="JACJLA010000001">
    <property type="protein sequence ID" value="MBM6911760.1"/>
    <property type="molecule type" value="Genomic_DNA"/>
</dbReference>
<comment type="catalytic activity">
    <reaction evidence="8 11">
        <text>a 2'-deoxyribonucleoside 5'-diphosphate + ATP = a 2'-deoxyribonucleoside 5'-triphosphate + ADP</text>
        <dbReference type="Rhea" id="RHEA:44640"/>
        <dbReference type="ChEBI" id="CHEBI:30616"/>
        <dbReference type="ChEBI" id="CHEBI:61560"/>
        <dbReference type="ChEBI" id="CHEBI:73316"/>
        <dbReference type="ChEBI" id="CHEBI:456216"/>
        <dbReference type="EC" id="2.7.4.6"/>
    </reaction>
</comment>
<dbReference type="NCBIfam" id="NF001908">
    <property type="entry name" value="PRK00668.1"/>
    <property type="match status" value="1"/>
</dbReference>
<evidence type="ECO:0000313" key="14">
    <source>
        <dbReference type="Proteomes" id="UP000707138"/>
    </source>
</evidence>
<evidence type="ECO:0000256" key="7">
    <source>
        <dbReference type="ARBA" id="ARBA00023080"/>
    </source>
</evidence>
<comment type="function">
    <text evidence="8">Major role in the synthesis of nucleoside triphosphates other than ATP. The ATP gamma phosphate is transferred to the NDP beta phosphate via a ping-pong mechanism, using a phosphorylated active-site intermediate.</text>
</comment>
<gene>
    <name evidence="8 13" type="primary">ndk</name>
    <name evidence="13" type="ORF">H6A01_00280</name>
</gene>
<sequence>MEHTLVLVKPDGVRRNLCGTILARYEAKGLTISALKLMQVPRELAEKHYAEHAEKPFFGELVDFITSGPVLAMVLSGENAVAVVRQLNGATNPLEAVPGSIRGDFGLAINENVVHASDAVATAQREIALWFPEFTE</sequence>
<evidence type="ECO:0000256" key="4">
    <source>
        <dbReference type="ARBA" id="ARBA00022741"/>
    </source>
</evidence>
<feature type="binding site" evidence="8 9">
    <location>
        <position position="85"/>
    </location>
    <ligand>
        <name>ATP</name>
        <dbReference type="ChEBI" id="CHEBI:30616"/>
    </ligand>
</feature>
<comment type="cofactor">
    <cofactor evidence="1 8">
        <name>Mg(2+)</name>
        <dbReference type="ChEBI" id="CHEBI:18420"/>
    </cofactor>
</comment>
<keyword evidence="7 8" id="KW-0546">Nucleotide metabolism</keyword>
<keyword evidence="8" id="KW-0479">Metal-binding</keyword>
<keyword evidence="5 8" id="KW-0418">Kinase</keyword>
<keyword evidence="8" id="KW-0963">Cytoplasm</keyword>
<dbReference type="InterPro" id="IPR036850">
    <property type="entry name" value="NDK-like_dom_sf"/>
</dbReference>
<dbReference type="PRINTS" id="PR01243">
    <property type="entry name" value="NUCDPKINASE"/>
</dbReference>
<dbReference type="InterPro" id="IPR034907">
    <property type="entry name" value="NDK-like_dom"/>
</dbReference>
<comment type="subcellular location">
    <subcellularLocation>
        <location evidence="8">Cytoplasm</location>
    </subcellularLocation>
</comment>
<dbReference type="EC" id="2.7.4.6" evidence="8 11"/>
<dbReference type="InterPro" id="IPR001564">
    <property type="entry name" value="Nucleoside_diP_kinase"/>
</dbReference>
<evidence type="ECO:0000256" key="10">
    <source>
        <dbReference type="RuleBase" id="RU004011"/>
    </source>
</evidence>
<protein>
    <recommendedName>
        <fullName evidence="8 11">Nucleoside diphosphate kinase</fullName>
        <shortName evidence="8">NDK</shortName>
        <shortName evidence="8">NDP kinase</shortName>
        <ecNumber evidence="8 11">2.7.4.6</ecNumber>
    </recommendedName>
    <alternativeName>
        <fullName evidence="8">Nucleoside-2-P kinase</fullName>
    </alternativeName>
</protein>
<organism evidence="13 14">
    <name type="scientific">Veillonella magna</name>
    <dbReference type="NCBI Taxonomy" id="464322"/>
    <lineage>
        <taxon>Bacteria</taxon>
        <taxon>Bacillati</taxon>
        <taxon>Bacillota</taxon>
        <taxon>Negativicutes</taxon>
        <taxon>Veillonellales</taxon>
        <taxon>Veillonellaceae</taxon>
        <taxon>Veillonella</taxon>
    </lineage>
</organism>
<dbReference type="Pfam" id="PF00334">
    <property type="entry name" value="NDK"/>
    <property type="match status" value="1"/>
</dbReference>
<dbReference type="HAMAP" id="MF_00451">
    <property type="entry name" value="NDP_kinase"/>
    <property type="match status" value="1"/>
</dbReference>
<evidence type="ECO:0000256" key="11">
    <source>
        <dbReference type="RuleBase" id="RU004013"/>
    </source>
</evidence>
<keyword evidence="3 8" id="KW-0808">Transferase</keyword>
<comment type="subunit">
    <text evidence="8">Homotetramer.</text>
</comment>
<feature type="binding site" evidence="8 9">
    <location>
        <position position="102"/>
    </location>
    <ligand>
        <name>ATP</name>
        <dbReference type="ChEBI" id="CHEBI:30616"/>
    </ligand>
</feature>
<comment type="catalytic activity">
    <reaction evidence="8">
        <text>a ribonucleoside 5'-diphosphate + ATP = a ribonucleoside 5'-triphosphate + ADP</text>
        <dbReference type="Rhea" id="RHEA:18113"/>
        <dbReference type="ChEBI" id="CHEBI:30616"/>
        <dbReference type="ChEBI" id="CHEBI:57930"/>
        <dbReference type="ChEBI" id="CHEBI:61557"/>
        <dbReference type="ChEBI" id="CHEBI:456216"/>
        <dbReference type="EC" id="2.7.4.6"/>
    </reaction>
</comment>
<name>A0ABS2GDG0_9FIRM</name>
<comment type="caution">
    <text evidence="13">The sequence shown here is derived from an EMBL/GenBank/DDBJ whole genome shotgun (WGS) entry which is preliminary data.</text>
</comment>